<reference evidence="2 3" key="1">
    <citation type="journal article" date="2021" name="BMC Genomics">
        <title>Datura genome reveals duplications of psychoactive alkaloid biosynthetic genes and high mutation rate following tissue culture.</title>
        <authorList>
            <person name="Rajewski A."/>
            <person name="Carter-House D."/>
            <person name="Stajich J."/>
            <person name="Litt A."/>
        </authorList>
    </citation>
    <scope>NUCLEOTIDE SEQUENCE [LARGE SCALE GENOMIC DNA]</scope>
    <source>
        <strain evidence="2">AR-01</strain>
    </source>
</reference>
<comment type="caution">
    <text evidence="2">The sequence shown here is derived from an EMBL/GenBank/DDBJ whole genome shotgun (WGS) entry which is preliminary data.</text>
</comment>
<sequence length="74" mass="8886">MKERAAVDSELEILSRFRRELEEQLQSLKSEKELGLKMRLKELESKQKHRRKLETVGQRQDIHKVVVDNDIQEE</sequence>
<evidence type="ECO:0000256" key="1">
    <source>
        <dbReference type="SAM" id="Coils"/>
    </source>
</evidence>
<protein>
    <submittedName>
        <fullName evidence="2">Uncharacterized protein</fullName>
    </submittedName>
</protein>
<proteinExistence type="predicted"/>
<feature type="coiled-coil region" evidence="1">
    <location>
        <begin position="11"/>
        <end position="38"/>
    </location>
</feature>
<keyword evidence="3" id="KW-1185">Reference proteome</keyword>
<keyword evidence="1" id="KW-0175">Coiled coil</keyword>
<evidence type="ECO:0000313" key="3">
    <source>
        <dbReference type="Proteomes" id="UP000823775"/>
    </source>
</evidence>
<organism evidence="2 3">
    <name type="scientific">Datura stramonium</name>
    <name type="common">Jimsonweed</name>
    <name type="synonym">Common thornapple</name>
    <dbReference type="NCBI Taxonomy" id="4076"/>
    <lineage>
        <taxon>Eukaryota</taxon>
        <taxon>Viridiplantae</taxon>
        <taxon>Streptophyta</taxon>
        <taxon>Embryophyta</taxon>
        <taxon>Tracheophyta</taxon>
        <taxon>Spermatophyta</taxon>
        <taxon>Magnoliopsida</taxon>
        <taxon>eudicotyledons</taxon>
        <taxon>Gunneridae</taxon>
        <taxon>Pentapetalae</taxon>
        <taxon>asterids</taxon>
        <taxon>lamiids</taxon>
        <taxon>Solanales</taxon>
        <taxon>Solanaceae</taxon>
        <taxon>Solanoideae</taxon>
        <taxon>Datureae</taxon>
        <taxon>Datura</taxon>
    </lineage>
</organism>
<dbReference type="EMBL" id="JACEIK010010039">
    <property type="protein sequence ID" value="MCE3214898.1"/>
    <property type="molecule type" value="Genomic_DNA"/>
</dbReference>
<dbReference type="Proteomes" id="UP000823775">
    <property type="component" value="Unassembled WGS sequence"/>
</dbReference>
<accession>A0ABS8WUK9</accession>
<evidence type="ECO:0000313" key="2">
    <source>
        <dbReference type="EMBL" id="MCE3214898.1"/>
    </source>
</evidence>
<name>A0ABS8WUK9_DATST</name>
<gene>
    <name evidence="2" type="ORF">HAX54_000226</name>
</gene>